<dbReference type="Proteomes" id="UP000625283">
    <property type="component" value="Unassembled WGS sequence"/>
</dbReference>
<evidence type="ECO:0000313" key="2">
    <source>
        <dbReference type="Proteomes" id="UP000625283"/>
    </source>
</evidence>
<evidence type="ECO:0008006" key="3">
    <source>
        <dbReference type="Google" id="ProtNLM"/>
    </source>
</evidence>
<organism evidence="1 2">
    <name type="scientific">Sphingobacterium faecale</name>
    <dbReference type="NCBI Taxonomy" id="2803775"/>
    <lineage>
        <taxon>Bacteria</taxon>
        <taxon>Pseudomonadati</taxon>
        <taxon>Bacteroidota</taxon>
        <taxon>Sphingobacteriia</taxon>
        <taxon>Sphingobacteriales</taxon>
        <taxon>Sphingobacteriaceae</taxon>
        <taxon>Sphingobacterium</taxon>
    </lineage>
</organism>
<proteinExistence type="predicted"/>
<name>A0ABS1R0I4_9SPHI</name>
<reference evidence="1 2" key="1">
    <citation type="submission" date="2021-01" db="EMBL/GenBank/DDBJ databases">
        <title>C459-1 draft genome sequence.</title>
        <authorList>
            <person name="Zhang X.-F."/>
        </authorList>
    </citation>
    <scope>NUCLEOTIDE SEQUENCE [LARGE SCALE GENOMIC DNA]</scope>
    <source>
        <strain evidence="2">C459-1</strain>
    </source>
</reference>
<sequence>MCWKNNLADYLKDKIKKDEISSIEIHARTGIPASTISNILSKNHNRFLCTQFILLKLLFKENHQEFLNKIFGETYFHNVKQVEKGSSLTSLGIYFTNNYHYEVFPKKKLVEATGLTSKRLDDIFSTDDRKIKIDEITKLEIASGKEIGFFCDMFFSDIKLNSDDEYEVLLQKQRDINKGANSRRKPKEVKK</sequence>
<evidence type="ECO:0000313" key="1">
    <source>
        <dbReference type="EMBL" id="MBL1408214.1"/>
    </source>
</evidence>
<comment type="caution">
    <text evidence="1">The sequence shown here is derived from an EMBL/GenBank/DDBJ whole genome shotgun (WGS) entry which is preliminary data.</text>
</comment>
<keyword evidence="2" id="KW-1185">Reference proteome</keyword>
<gene>
    <name evidence="1" type="ORF">JKG61_05565</name>
</gene>
<dbReference type="EMBL" id="JAERTY010000002">
    <property type="protein sequence ID" value="MBL1408214.1"/>
    <property type="molecule type" value="Genomic_DNA"/>
</dbReference>
<dbReference type="RefSeq" id="WP_202101980.1">
    <property type="nucleotide sequence ID" value="NZ_JAERTY010000002.1"/>
</dbReference>
<accession>A0ABS1R0I4</accession>
<protein>
    <recommendedName>
        <fullName evidence="3">XRE family transcriptional regulator</fullName>
    </recommendedName>
</protein>